<evidence type="ECO:0000259" key="8">
    <source>
        <dbReference type="Pfam" id="PF00441"/>
    </source>
</evidence>
<dbReference type="InterPro" id="IPR037069">
    <property type="entry name" value="AcylCoA_DH/ox_N_sf"/>
</dbReference>
<keyword evidence="13" id="KW-1185">Reference proteome</keyword>
<dbReference type="Gene3D" id="1.20.140.10">
    <property type="entry name" value="Butyryl-CoA Dehydrogenase, subunit A, domain 3"/>
    <property type="match status" value="1"/>
</dbReference>
<evidence type="ECO:0000256" key="7">
    <source>
        <dbReference type="SAM" id="Phobius"/>
    </source>
</evidence>
<keyword evidence="7" id="KW-0812">Transmembrane</keyword>
<evidence type="ECO:0000256" key="6">
    <source>
        <dbReference type="RuleBase" id="RU362125"/>
    </source>
</evidence>
<dbReference type="SUPFAM" id="SSF56645">
    <property type="entry name" value="Acyl-CoA dehydrogenase NM domain-like"/>
    <property type="match status" value="1"/>
</dbReference>
<dbReference type="Gene3D" id="1.10.540.10">
    <property type="entry name" value="Acyl-CoA dehydrogenase/oxidase, N-terminal domain"/>
    <property type="match status" value="1"/>
</dbReference>
<gene>
    <name evidence="12" type="ORF">Q8A70_06285</name>
</gene>
<dbReference type="Pfam" id="PF02770">
    <property type="entry name" value="Acyl-CoA_dh_M"/>
    <property type="match status" value="1"/>
</dbReference>
<dbReference type="InterPro" id="IPR013786">
    <property type="entry name" value="AcylCoA_DH/ox_N"/>
</dbReference>
<dbReference type="Proteomes" id="UP001230156">
    <property type="component" value="Unassembled WGS sequence"/>
</dbReference>
<evidence type="ECO:0000256" key="1">
    <source>
        <dbReference type="ARBA" id="ARBA00001974"/>
    </source>
</evidence>
<dbReference type="Pfam" id="PF00441">
    <property type="entry name" value="Acyl-CoA_dh_1"/>
    <property type="match status" value="1"/>
</dbReference>
<dbReference type="InterPro" id="IPR009075">
    <property type="entry name" value="AcylCo_DH/oxidase_C"/>
</dbReference>
<evidence type="ECO:0000259" key="10">
    <source>
        <dbReference type="Pfam" id="PF02771"/>
    </source>
</evidence>
<evidence type="ECO:0000256" key="3">
    <source>
        <dbReference type="ARBA" id="ARBA00022630"/>
    </source>
</evidence>
<keyword evidence="7" id="KW-0472">Membrane</keyword>
<feature type="domain" description="Acetyl-CoA dehydrogenase-like C-terminal" evidence="11">
    <location>
        <begin position="479"/>
        <end position="580"/>
    </location>
</feature>
<feature type="domain" description="Acyl-CoA dehydrogenase/oxidase N-terminal" evidence="10">
    <location>
        <begin position="36"/>
        <end position="157"/>
    </location>
</feature>
<dbReference type="InterPro" id="IPR052166">
    <property type="entry name" value="Diverse_Acyl-CoA_DH"/>
</dbReference>
<reference evidence="13" key="1">
    <citation type="submission" date="2023-08" db="EMBL/GenBank/DDBJ databases">
        <title>Rhodospirillaceae gen. nov., a novel taxon isolated from the Yangtze River Yuezi River estuary sludge.</title>
        <authorList>
            <person name="Ruan L."/>
        </authorList>
    </citation>
    <scope>NUCLEOTIDE SEQUENCE [LARGE SCALE GENOMIC DNA]</scope>
    <source>
        <strain evidence="13">R-7</strain>
    </source>
</reference>
<evidence type="ECO:0000259" key="9">
    <source>
        <dbReference type="Pfam" id="PF02770"/>
    </source>
</evidence>
<feature type="transmembrane region" description="Helical" evidence="7">
    <location>
        <begin position="506"/>
        <end position="528"/>
    </location>
</feature>
<evidence type="ECO:0000256" key="5">
    <source>
        <dbReference type="ARBA" id="ARBA00023002"/>
    </source>
</evidence>
<dbReference type="Gene3D" id="2.40.110.10">
    <property type="entry name" value="Butyryl-CoA Dehydrogenase, subunit A, domain 2"/>
    <property type="match status" value="1"/>
</dbReference>
<keyword evidence="5 6" id="KW-0560">Oxidoreductase</keyword>
<keyword evidence="4 6" id="KW-0274">FAD</keyword>
<keyword evidence="3 6" id="KW-0285">Flavoprotein</keyword>
<comment type="similarity">
    <text evidence="2 6">Belongs to the acyl-CoA dehydrogenase family.</text>
</comment>
<feature type="domain" description="Acyl-CoA oxidase/dehydrogenase middle" evidence="9">
    <location>
        <begin position="162"/>
        <end position="268"/>
    </location>
</feature>
<dbReference type="PANTHER" id="PTHR42803">
    <property type="entry name" value="ACYL-COA DEHYDROGENASE"/>
    <property type="match status" value="1"/>
</dbReference>
<dbReference type="PANTHER" id="PTHR42803:SF1">
    <property type="entry name" value="BROAD-SPECIFICITY LINEAR ACYL-COA DEHYDROGENASE FADE5"/>
    <property type="match status" value="1"/>
</dbReference>
<dbReference type="SUPFAM" id="SSF47203">
    <property type="entry name" value="Acyl-CoA dehydrogenase C-terminal domain-like"/>
    <property type="match status" value="1"/>
</dbReference>
<comment type="caution">
    <text evidence="12">The sequence shown here is derived from an EMBL/GenBank/DDBJ whole genome shotgun (WGS) entry which is preliminary data.</text>
</comment>
<accession>A0ABU0YHS0</accession>
<dbReference type="InterPro" id="IPR009100">
    <property type="entry name" value="AcylCoA_DH/oxidase_NM_dom_sf"/>
</dbReference>
<dbReference type="EMBL" id="JAUYVI010000002">
    <property type="protein sequence ID" value="MDQ7247264.1"/>
    <property type="molecule type" value="Genomic_DNA"/>
</dbReference>
<organism evidence="12 13">
    <name type="scientific">Dongia sedimenti</name>
    <dbReference type="NCBI Taxonomy" id="3064282"/>
    <lineage>
        <taxon>Bacteria</taxon>
        <taxon>Pseudomonadati</taxon>
        <taxon>Pseudomonadota</taxon>
        <taxon>Alphaproteobacteria</taxon>
        <taxon>Rhodospirillales</taxon>
        <taxon>Dongiaceae</taxon>
        <taxon>Dongia</taxon>
    </lineage>
</organism>
<evidence type="ECO:0000256" key="2">
    <source>
        <dbReference type="ARBA" id="ARBA00009347"/>
    </source>
</evidence>
<evidence type="ECO:0000313" key="13">
    <source>
        <dbReference type="Proteomes" id="UP001230156"/>
    </source>
</evidence>
<dbReference type="Pfam" id="PF12806">
    <property type="entry name" value="Acyl-CoA_dh_C"/>
    <property type="match status" value="1"/>
</dbReference>
<evidence type="ECO:0000313" key="12">
    <source>
        <dbReference type="EMBL" id="MDQ7247264.1"/>
    </source>
</evidence>
<dbReference type="InterPro" id="IPR036250">
    <property type="entry name" value="AcylCo_DH-like_C"/>
</dbReference>
<evidence type="ECO:0000256" key="4">
    <source>
        <dbReference type="ARBA" id="ARBA00022827"/>
    </source>
</evidence>
<feature type="domain" description="Acyl-CoA dehydrogenase/oxidase C-terminal" evidence="8">
    <location>
        <begin position="286"/>
        <end position="449"/>
    </location>
</feature>
<dbReference type="InterPro" id="IPR006091">
    <property type="entry name" value="Acyl-CoA_Oxase/DH_mid-dom"/>
</dbReference>
<dbReference type="InterPro" id="IPR046373">
    <property type="entry name" value="Acyl-CoA_Oxase/DH_mid-dom_sf"/>
</dbReference>
<comment type="cofactor">
    <cofactor evidence="1 6">
        <name>FAD</name>
        <dbReference type="ChEBI" id="CHEBI:57692"/>
    </cofactor>
</comment>
<dbReference type="Pfam" id="PF02771">
    <property type="entry name" value="Acyl-CoA_dh_N"/>
    <property type="match status" value="1"/>
</dbReference>
<sequence>MSDYNAPVADILFTMKTVAGLDALTALPGYEDATAETVQAILEEAGKFAGEVLAPLNTVGDREGCKLENGVVRTPTGSKEAYRGFAEAGWNAVAFDPDYGGQGMPWVLTSALQEIWNAADMAFSLCPLLTQGAIEALQLHGTPEQKSTYLPKMISGQWTGTMNLTEPQAGSDLGAIRSRAEPTAEDGVYRLTGQKIFITYGEHDFTENIVHFVLARLPDAPAGSKGISLFIVPKFLPNADGTPGQRNDLRVVSLEHKLGIHASPTCVMAYGDNEGAIAYRIGEPHRGLEYMFTMMNNARLAVGIQGLAIAERAYQHAVAYARQRVQGAPVDGSKGAPILHHPDVRRNLLTMRALTEGMRALVLYCAGALDRAKRHPDPAERARNQALTDLLIPIVKAWCTDQGVRVASLGVQVHGGVGFIEQTGAAQYFRDSRIAPIYEGTNGIQAMDLLGRKLLRDRGQAMQSLIAEITGSLGAVDDKAALTAALRTLEQATAALLKAGQNDLPAALAVATPYLGLCGTVIAGWLLARSAVEARNQSGLAPDFVTAKQATAAFFSSNILVEAETEAARVTKGGASTLAFPLDAF</sequence>
<evidence type="ECO:0000259" key="11">
    <source>
        <dbReference type="Pfam" id="PF12806"/>
    </source>
</evidence>
<keyword evidence="7" id="KW-1133">Transmembrane helix</keyword>
<protein>
    <submittedName>
        <fullName evidence="12">Acyl-CoA dehydrogenase</fullName>
    </submittedName>
</protein>
<name>A0ABU0YHS0_9PROT</name>
<dbReference type="InterPro" id="IPR025878">
    <property type="entry name" value="Acyl-CoA_dh-like_C_dom"/>
</dbReference>
<proteinExistence type="inferred from homology"/>
<dbReference type="RefSeq" id="WP_379954665.1">
    <property type="nucleotide sequence ID" value="NZ_JAUYVI010000002.1"/>
</dbReference>